<keyword evidence="4" id="KW-0808">Transferase</keyword>
<reference evidence="4" key="1">
    <citation type="journal article" date="2022" name="Int. J. Mol. Sci.">
        <title>Draft Genome of Tanacetum Coccineum: Genomic Comparison of Closely Related Tanacetum-Family Plants.</title>
        <authorList>
            <person name="Yamashiro T."/>
            <person name="Shiraishi A."/>
            <person name="Nakayama K."/>
            <person name="Satake H."/>
        </authorList>
    </citation>
    <scope>NUCLEOTIDE SEQUENCE</scope>
</reference>
<feature type="compositionally biased region" description="Basic and acidic residues" evidence="1">
    <location>
        <begin position="694"/>
        <end position="705"/>
    </location>
</feature>
<gene>
    <name evidence="4" type="ORF">Tco_1113872</name>
</gene>
<name>A0ABQ5ITJ1_9ASTR</name>
<dbReference type="Pfam" id="PF14529">
    <property type="entry name" value="Exo_endo_phos_2"/>
    <property type="match status" value="1"/>
</dbReference>
<keyword evidence="4" id="KW-0548">Nucleotidyltransferase</keyword>
<dbReference type="Proteomes" id="UP001151760">
    <property type="component" value="Unassembled WGS sequence"/>
</dbReference>
<dbReference type="GO" id="GO:0003964">
    <property type="term" value="F:RNA-directed DNA polymerase activity"/>
    <property type="evidence" value="ECO:0007669"/>
    <property type="project" value="UniProtKB-KW"/>
</dbReference>
<dbReference type="PANTHER" id="PTHR33116:SF78">
    <property type="entry name" value="OS12G0587133 PROTEIN"/>
    <property type="match status" value="1"/>
</dbReference>
<dbReference type="SUPFAM" id="SSF56219">
    <property type="entry name" value="DNase I-like"/>
    <property type="match status" value="1"/>
</dbReference>
<sequence length="843" mass="95245">MGNSFFDFSFSSSVGLSGGILCVWDPNSFVKDNATISDYFVAVRGTWLSTATKVMFVSIYAPQDISEKKSLWEYITHIIDTWDGECIILGDFNEVRSKQERFGTIFNETAANAFNHFISTAGLIDLPLEGYSFTWAIKSAKKMSKLDRFLISEGLLLKFPSLSAICLDRHLSDHRPIIMSEVVTDYGPSPFRAWSESKEENWIDEPCKVKNEFLMRFSNRFESPSGPCIDIDCHLFKKLSSEQVDDLECECFDFVRWDFLDIILRNFGFGIKWRGWIQGCLSSAMGSILVNGSPTAEFKFHKGLKQGDPLSPYLFILVMESLHLSFNNIINADLFKGIRFDDSLTLSHLFYADDAVFIGKWDRANILTIVRMLKCFFLASGLQINILKSKLMGIGVSNEEVLVAANIIGCSTFSTPFSYLGVKVGMSPSRRKAWDEIIAPLGVLRDLESLRRKFFNGADINEKRFSMISWNKILVLNNKELGDASLWNRLIAVLYGNRSPFVHTGSVSSLSPWNCILKELNSLSAKDKTIDASFVASFAQRVTPVEGVGEMVKDKEKGTSGHVIDKMRALLIQHGCEVALEVLPADMEAEAKAELNKKAHSAVILCLDEFNKIIIDLANIKVKFKDEDLALLLLAYLSTLYEHFVETLLYDREALTLKDVMATLNSKKIKERSKVKGDKGKELYARGRTKRKDSHQSRENSRSKSRGERLKCYICQYKDHSKRNYLKNNHKKSTCYIKKDDQPSFSGSIYDGSEVMMVMTAEDFLDWIMDSGGSARSKAFSIWKTFGGNTRDLGSFEEETDKTTNLHQHLLRLCSQRLETTSQITRDSVTTLTKTASQESTTA</sequence>
<evidence type="ECO:0000313" key="4">
    <source>
        <dbReference type="EMBL" id="GJU03534.1"/>
    </source>
</evidence>
<evidence type="ECO:0000313" key="5">
    <source>
        <dbReference type="Proteomes" id="UP001151760"/>
    </source>
</evidence>
<dbReference type="InterPro" id="IPR005135">
    <property type="entry name" value="Endo/exonuclease/phosphatase"/>
</dbReference>
<dbReference type="EMBL" id="BQNB010021163">
    <property type="protein sequence ID" value="GJU03534.1"/>
    <property type="molecule type" value="Genomic_DNA"/>
</dbReference>
<dbReference type="SUPFAM" id="SSF56672">
    <property type="entry name" value="DNA/RNA polymerases"/>
    <property type="match status" value="1"/>
</dbReference>
<evidence type="ECO:0000259" key="2">
    <source>
        <dbReference type="Pfam" id="PF00078"/>
    </source>
</evidence>
<dbReference type="Pfam" id="PF00078">
    <property type="entry name" value="RVT_1"/>
    <property type="match status" value="1"/>
</dbReference>
<evidence type="ECO:0000259" key="3">
    <source>
        <dbReference type="Pfam" id="PF14529"/>
    </source>
</evidence>
<keyword evidence="5" id="KW-1185">Reference proteome</keyword>
<reference evidence="4" key="2">
    <citation type="submission" date="2022-01" db="EMBL/GenBank/DDBJ databases">
        <authorList>
            <person name="Yamashiro T."/>
            <person name="Shiraishi A."/>
            <person name="Satake H."/>
            <person name="Nakayama K."/>
        </authorList>
    </citation>
    <scope>NUCLEOTIDE SEQUENCE</scope>
</reference>
<evidence type="ECO:0000256" key="1">
    <source>
        <dbReference type="SAM" id="MobiDB-lite"/>
    </source>
</evidence>
<dbReference type="InterPro" id="IPR036691">
    <property type="entry name" value="Endo/exonu/phosph_ase_sf"/>
</dbReference>
<dbReference type="Gene3D" id="3.60.10.10">
    <property type="entry name" value="Endonuclease/exonuclease/phosphatase"/>
    <property type="match status" value="1"/>
</dbReference>
<dbReference type="InterPro" id="IPR000477">
    <property type="entry name" value="RT_dom"/>
</dbReference>
<feature type="domain" description="Reverse transcriptase" evidence="2">
    <location>
        <begin position="250"/>
        <end position="424"/>
    </location>
</feature>
<feature type="domain" description="Endonuclease/exonuclease/phosphatase" evidence="3">
    <location>
        <begin position="55"/>
        <end position="178"/>
    </location>
</feature>
<organism evidence="4 5">
    <name type="scientific">Tanacetum coccineum</name>
    <dbReference type="NCBI Taxonomy" id="301880"/>
    <lineage>
        <taxon>Eukaryota</taxon>
        <taxon>Viridiplantae</taxon>
        <taxon>Streptophyta</taxon>
        <taxon>Embryophyta</taxon>
        <taxon>Tracheophyta</taxon>
        <taxon>Spermatophyta</taxon>
        <taxon>Magnoliopsida</taxon>
        <taxon>eudicotyledons</taxon>
        <taxon>Gunneridae</taxon>
        <taxon>Pentapetalae</taxon>
        <taxon>asterids</taxon>
        <taxon>campanulids</taxon>
        <taxon>Asterales</taxon>
        <taxon>Asteraceae</taxon>
        <taxon>Asteroideae</taxon>
        <taxon>Anthemideae</taxon>
        <taxon>Anthemidinae</taxon>
        <taxon>Tanacetum</taxon>
    </lineage>
</organism>
<proteinExistence type="predicted"/>
<feature type="non-terminal residue" evidence="4">
    <location>
        <position position="843"/>
    </location>
</feature>
<feature type="region of interest" description="Disordered" evidence="1">
    <location>
        <begin position="672"/>
        <end position="705"/>
    </location>
</feature>
<dbReference type="InterPro" id="IPR043502">
    <property type="entry name" value="DNA/RNA_pol_sf"/>
</dbReference>
<accession>A0ABQ5ITJ1</accession>
<feature type="compositionally biased region" description="Basic and acidic residues" evidence="1">
    <location>
        <begin position="672"/>
        <end position="685"/>
    </location>
</feature>
<comment type="caution">
    <text evidence="4">The sequence shown here is derived from an EMBL/GenBank/DDBJ whole genome shotgun (WGS) entry which is preliminary data.</text>
</comment>
<dbReference type="PANTHER" id="PTHR33116">
    <property type="entry name" value="REVERSE TRANSCRIPTASE ZINC-BINDING DOMAIN-CONTAINING PROTEIN-RELATED-RELATED"/>
    <property type="match status" value="1"/>
</dbReference>
<keyword evidence="4" id="KW-0695">RNA-directed DNA polymerase</keyword>
<protein>
    <submittedName>
        <fullName evidence="4">RNA-directed DNA polymerase, eukaryota</fullName>
    </submittedName>
</protein>